<evidence type="ECO:0000256" key="4">
    <source>
        <dbReference type="ARBA" id="ARBA00022723"/>
    </source>
</evidence>
<accession>A0A067NAX5</accession>
<keyword evidence="3" id="KW-0349">Heme</keyword>
<keyword evidence="5" id="KW-0560">Oxidoreductase</keyword>
<evidence type="ECO:0000256" key="5">
    <source>
        <dbReference type="ARBA" id="ARBA00023002"/>
    </source>
</evidence>
<evidence type="ECO:0000256" key="1">
    <source>
        <dbReference type="ARBA" id="ARBA00001971"/>
    </source>
</evidence>
<proteinExistence type="inferred from homology"/>
<protein>
    <recommendedName>
        <fullName evidence="10">Cytochrome P450</fullName>
    </recommendedName>
</protein>
<dbReference type="HOGENOM" id="CLU_001570_20_2_1"/>
<keyword evidence="6" id="KW-0408">Iron</keyword>
<keyword evidence="4" id="KW-0479">Metal-binding</keyword>
<dbReference type="STRING" id="930990.A0A067NAX5"/>
<organism evidence="8 9">
    <name type="scientific">Botryobasidium botryosum (strain FD-172 SS1)</name>
    <dbReference type="NCBI Taxonomy" id="930990"/>
    <lineage>
        <taxon>Eukaryota</taxon>
        <taxon>Fungi</taxon>
        <taxon>Dikarya</taxon>
        <taxon>Basidiomycota</taxon>
        <taxon>Agaricomycotina</taxon>
        <taxon>Agaricomycetes</taxon>
        <taxon>Cantharellales</taxon>
        <taxon>Botryobasidiaceae</taxon>
        <taxon>Botryobasidium</taxon>
    </lineage>
</organism>
<evidence type="ECO:0000256" key="6">
    <source>
        <dbReference type="ARBA" id="ARBA00023004"/>
    </source>
</evidence>
<keyword evidence="9" id="KW-1185">Reference proteome</keyword>
<comment type="cofactor">
    <cofactor evidence="1">
        <name>heme</name>
        <dbReference type="ChEBI" id="CHEBI:30413"/>
    </cofactor>
</comment>
<dbReference type="GO" id="GO:0005506">
    <property type="term" value="F:iron ion binding"/>
    <property type="evidence" value="ECO:0007669"/>
    <property type="project" value="InterPro"/>
</dbReference>
<dbReference type="PANTHER" id="PTHR46300">
    <property type="entry name" value="P450, PUTATIVE (EUROFUNG)-RELATED-RELATED"/>
    <property type="match status" value="1"/>
</dbReference>
<dbReference type="Proteomes" id="UP000027195">
    <property type="component" value="Unassembled WGS sequence"/>
</dbReference>
<dbReference type="GO" id="GO:0020037">
    <property type="term" value="F:heme binding"/>
    <property type="evidence" value="ECO:0007669"/>
    <property type="project" value="InterPro"/>
</dbReference>
<dbReference type="GO" id="GO:0016705">
    <property type="term" value="F:oxidoreductase activity, acting on paired donors, with incorporation or reduction of molecular oxygen"/>
    <property type="evidence" value="ECO:0007669"/>
    <property type="project" value="InterPro"/>
</dbReference>
<dbReference type="GO" id="GO:0004497">
    <property type="term" value="F:monooxygenase activity"/>
    <property type="evidence" value="ECO:0007669"/>
    <property type="project" value="UniProtKB-KW"/>
</dbReference>
<dbReference type="Gene3D" id="1.10.630.10">
    <property type="entry name" value="Cytochrome P450"/>
    <property type="match status" value="1"/>
</dbReference>
<dbReference type="InterPro" id="IPR001128">
    <property type="entry name" value="Cyt_P450"/>
</dbReference>
<comment type="similarity">
    <text evidence="2">Belongs to the cytochrome P450 family.</text>
</comment>
<evidence type="ECO:0000313" key="8">
    <source>
        <dbReference type="EMBL" id="KDQ21267.1"/>
    </source>
</evidence>
<dbReference type="AlphaFoldDB" id="A0A067NAX5"/>
<dbReference type="OrthoDB" id="3934656at2759"/>
<evidence type="ECO:0000313" key="9">
    <source>
        <dbReference type="Proteomes" id="UP000027195"/>
    </source>
</evidence>
<evidence type="ECO:0000256" key="7">
    <source>
        <dbReference type="ARBA" id="ARBA00023033"/>
    </source>
</evidence>
<dbReference type="InterPro" id="IPR050364">
    <property type="entry name" value="Cytochrome_P450_fung"/>
</dbReference>
<sequence length="122" mass="13535">MNNDLATFRDPHLFMPERFLKADEKTLVVIPNAREWRTHAFGFGRQVCPGEHLAGEMLFINAATTLATLNIGKAVDESGTPIEPDLNYLPGIINHPKPWKCKIEARSPKAAALLRQAVECVA</sequence>
<dbReference type="PANTHER" id="PTHR46300:SF7">
    <property type="entry name" value="P450, PUTATIVE (EUROFUNG)-RELATED"/>
    <property type="match status" value="1"/>
</dbReference>
<dbReference type="InParanoid" id="A0A067NAX5"/>
<reference evidence="9" key="1">
    <citation type="journal article" date="2014" name="Proc. Natl. Acad. Sci. U.S.A.">
        <title>Extensive sampling of basidiomycete genomes demonstrates inadequacy of the white-rot/brown-rot paradigm for wood decay fungi.</title>
        <authorList>
            <person name="Riley R."/>
            <person name="Salamov A.A."/>
            <person name="Brown D.W."/>
            <person name="Nagy L.G."/>
            <person name="Floudas D."/>
            <person name="Held B.W."/>
            <person name="Levasseur A."/>
            <person name="Lombard V."/>
            <person name="Morin E."/>
            <person name="Otillar R."/>
            <person name="Lindquist E.A."/>
            <person name="Sun H."/>
            <person name="LaButti K.M."/>
            <person name="Schmutz J."/>
            <person name="Jabbour D."/>
            <person name="Luo H."/>
            <person name="Baker S.E."/>
            <person name="Pisabarro A.G."/>
            <person name="Walton J.D."/>
            <person name="Blanchette R.A."/>
            <person name="Henrissat B."/>
            <person name="Martin F."/>
            <person name="Cullen D."/>
            <person name="Hibbett D.S."/>
            <person name="Grigoriev I.V."/>
        </authorList>
    </citation>
    <scope>NUCLEOTIDE SEQUENCE [LARGE SCALE GENOMIC DNA]</scope>
    <source>
        <strain evidence="9">FD-172 SS1</strain>
    </source>
</reference>
<evidence type="ECO:0000256" key="3">
    <source>
        <dbReference type="ARBA" id="ARBA00022617"/>
    </source>
</evidence>
<evidence type="ECO:0000256" key="2">
    <source>
        <dbReference type="ARBA" id="ARBA00010617"/>
    </source>
</evidence>
<dbReference type="InterPro" id="IPR036396">
    <property type="entry name" value="Cyt_P450_sf"/>
</dbReference>
<gene>
    <name evidence="8" type="ORF">BOTBODRAFT_99495</name>
</gene>
<dbReference type="Pfam" id="PF00067">
    <property type="entry name" value="p450"/>
    <property type="match status" value="1"/>
</dbReference>
<dbReference type="EMBL" id="KL198016">
    <property type="protein sequence ID" value="KDQ21267.1"/>
    <property type="molecule type" value="Genomic_DNA"/>
</dbReference>
<keyword evidence="7" id="KW-0503">Monooxygenase</keyword>
<dbReference type="SUPFAM" id="SSF48264">
    <property type="entry name" value="Cytochrome P450"/>
    <property type="match status" value="1"/>
</dbReference>
<name>A0A067NAX5_BOTB1</name>
<evidence type="ECO:0008006" key="10">
    <source>
        <dbReference type="Google" id="ProtNLM"/>
    </source>
</evidence>